<gene>
    <name evidence="9" type="ORF">PILCRDRAFT_823212</name>
</gene>
<evidence type="ECO:0000256" key="5">
    <source>
        <dbReference type="PROSITE-ProRule" id="PRU00205"/>
    </source>
</evidence>
<dbReference type="InParanoid" id="A0A0C3FIR9"/>
<evidence type="ECO:0000256" key="7">
    <source>
        <dbReference type="SAM" id="Phobius"/>
    </source>
</evidence>
<keyword evidence="3 7" id="KW-1133">Transmembrane helix</keyword>
<dbReference type="Proteomes" id="UP000054166">
    <property type="component" value="Unassembled WGS sequence"/>
</dbReference>
<accession>A0A0C3FIR9</accession>
<keyword evidence="4 5" id="KW-0472">Membrane</keyword>
<dbReference type="PROSITE" id="PS50922">
    <property type="entry name" value="TLC"/>
    <property type="match status" value="1"/>
</dbReference>
<evidence type="ECO:0000259" key="8">
    <source>
        <dbReference type="PROSITE" id="PS50922"/>
    </source>
</evidence>
<dbReference type="Pfam" id="PF03798">
    <property type="entry name" value="TRAM_LAG1_CLN8"/>
    <property type="match status" value="1"/>
</dbReference>
<feature type="region of interest" description="Disordered" evidence="6">
    <location>
        <begin position="266"/>
        <end position="291"/>
    </location>
</feature>
<evidence type="ECO:0000256" key="3">
    <source>
        <dbReference type="ARBA" id="ARBA00022989"/>
    </source>
</evidence>
<feature type="domain" description="TLC" evidence="8">
    <location>
        <begin position="66"/>
        <end position="261"/>
    </location>
</feature>
<feature type="transmembrane region" description="Helical" evidence="7">
    <location>
        <begin position="190"/>
        <end position="207"/>
    </location>
</feature>
<evidence type="ECO:0000313" key="10">
    <source>
        <dbReference type="Proteomes" id="UP000054166"/>
    </source>
</evidence>
<keyword evidence="2 5" id="KW-0812">Transmembrane</keyword>
<name>A0A0C3FIR9_PILCF</name>
<dbReference type="PANTHER" id="PTHR13439">
    <property type="entry name" value="CT120 PROTEIN"/>
    <property type="match status" value="1"/>
</dbReference>
<dbReference type="PANTHER" id="PTHR13439:SF0">
    <property type="entry name" value="TOPOISOMERASE I DAMAGE AFFECTED PROTEIN 4"/>
    <property type="match status" value="1"/>
</dbReference>
<sequence>MADTIRTYLRDASTPLLTDTLGLTMMPKHIDTLVGSALFFTVIHLIVAPKLSQAFFPEAYGKADKKFQNNWSIHVVSLVHSLIIIVLAVWASDLPALEKDRAFAWDDRVGLVAAIAAGYFVWDTVDAIVNFVDIGFVIHGMACGITYILGFRPFSAYYGPRCLFWECSTVFLNIHWFLDKTGRSGSTLQLINGVFLVATFFGVRLMMGAKTSYDFWHTLYGARNEIPLAYFLIYGVGNVSLQSLNWFWFSKMISALRKRFDSSPAKVSKGHKVAPPVYLNGHHANGNGHHK</sequence>
<evidence type="ECO:0000256" key="6">
    <source>
        <dbReference type="SAM" id="MobiDB-lite"/>
    </source>
</evidence>
<evidence type="ECO:0000256" key="2">
    <source>
        <dbReference type="ARBA" id="ARBA00022692"/>
    </source>
</evidence>
<evidence type="ECO:0000313" key="9">
    <source>
        <dbReference type="EMBL" id="KIM79674.1"/>
    </source>
</evidence>
<comment type="subcellular location">
    <subcellularLocation>
        <location evidence="1">Membrane</location>
        <topology evidence="1">Multi-pass membrane protein</topology>
    </subcellularLocation>
</comment>
<dbReference type="FunCoup" id="A0A0C3FIR9">
    <property type="interactions" value="163"/>
</dbReference>
<evidence type="ECO:0000256" key="4">
    <source>
        <dbReference type="ARBA" id="ARBA00023136"/>
    </source>
</evidence>
<feature type="transmembrane region" description="Helical" evidence="7">
    <location>
        <begin position="128"/>
        <end position="150"/>
    </location>
</feature>
<dbReference type="OrthoDB" id="10266980at2759"/>
<keyword evidence="10" id="KW-1185">Reference proteome</keyword>
<feature type="transmembrane region" description="Helical" evidence="7">
    <location>
        <begin position="228"/>
        <end position="249"/>
    </location>
</feature>
<proteinExistence type="predicted"/>
<dbReference type="STRING" id="765440.A0A0C3FIR9"/>
<dbReference type="GO" id="GO:0055088">
    <property type="term" value="P:lipid homeostasis"/>
    <property type="evidence" value="ECO:0007669"/>
    <property type="project" value="TreeGrafter"/>
</dbReference>
<dbReference type="InterPro" id="IPR006634">
    <property type="entry name" value="TLC-dom"/>
</dbReference>
<dbReference type="GO" id="GO:0005783">
    <property type="term" value="C:endoplasmic reticulum"/>
    <property type="evidence" value="ECO:0007669"/>
    <property type="project" value="TreeGrafter"/>
</dbReference>
<dbReference type="InterPro" id="IPR050846">
    <property type="entry name" value="TLCD"/>
</dbReference>
<feature type="compositionally biased region" description="Low complexity" evidence="6">
    <location>
        <begin position="280"/>
        <end position="291"/>
    </location>
</feature>
<dbReference type="EMBL" id="KN833008">
    <property type="protein sequence ID" value="KIM79674.1"/>
    <property type="molecule type" value="Genomic_DNA"/>
</dbReference>
<feature type="transmembrane region" description="Helical" evidence="7">
    <location>
        <begin position="71"/>
        <end position="91"/>
    </location>
</feature>
<dbReference type="HOGENOM" id="CLU_034597_0_0_1"/>
<dbReference type="GO" id="GO:0016020">
    <property type="term" value="C:membrane"/>
    <property type="evidence" value="ECO:0007669"/>
    <property type="project" value="UniProtKB-SubCell"/>
</dbReference>
<dbReference type="AlphaFoldDB" id="A0A0C3FIR9"/>
<dbReference type="SMART" id="SM00724">
    <property type="entry name" value="TLC"/>
    <property type="match status" value="1"/>
</dbReference>
<organism evidence="9 10">
    <name type="scientific">Piloderma croceum (strain F 1598)</name>
    <dbReference type="NCBI Taxonomy" id="765440"/>
    <lineage>
        <taxon>Eukaryota</taxon>
        <taxon>Fungi</taxon>
        <taxon>Dikarya</taxon>
        <taxon>Basidiomycota</taxon>
        <taxon>Agaricomycotina</taxon>
        <taxon>Agaricomycetes</taxon>
        <taxon>Agaricomycetidae</taxon>
        <taxon>Atheliales</taxon>
        <taxon>Atheliaceae</taxon>
        <taxon>Piloderma</taxon>
    </lineage>
</organism>
<protein>
    <recommendedName>
        <fullName evidence="8">TLC domain-containing protein</fullName>
    </recommendedName>
</protein>
<reference evidence="9 10" key="1">
    <citation type="submission" date="2014-04" db="EMBL/GenBank/DDBJ databases">
        <authorList>
            <consortium name="DOE Joint Genome Institute"/>
            <person name="Kuo A."/>
            <person name="Tarkka M."/>
            <person name="Buscot F."/>
            <person name="Kohler A."/>
            <person name="Nagy L.G."/>
            <person name="Floudas D."/>
            <person name="Copeland A."/>
            <person name="Barry K.W."/>
            <person name="Cichocki N."/>
            <person name="Veneault-Fourrey C."/>
            <person name="LaButti K."/>
            <person name="Lindquist E.A."/>
            <person name="Lipzen A."/>
            <person name="Lundell T."/>
            <person name="Morin E."/>
            <person name="Murat C."/>
            <person name="Sun H."/>
            <person name="Tunlid A."/>
            <person name="Henrissat B."/>
            <person name="Grigoriev I.V."/>
            <person name="Hibbett D.S."/>
            <person name="Martin F."/>
            <person name="Nordberg H.P."/>
            <person name="Cantor M.N."/>
            <person name="Hua S.X."/>
        </authorList>
    </citation>
    <scope>NUCLEOTIDE SEQUENCE [LARGE SCALE GENOMIC DNA]</scope>
    <source>
        <strain evidence="9 10">F 1598</strain>
    </source>
</reference>
<evidence type="ECO:0000256" key="1">
    <source>
        <dbReference type="ARBA" id="ARBA00004141"/>
    </source>
</evidence>
<reference evidence="10" key="2">
    <citation type="submission" date="2015-01" db="EMBL/GenBank/DDBJ databases">
        <title>Evolutionary Origins and Diversification of the Mycorrhizal Mutualists.</title>
        <authorList>
            <consortium name="DOE Joint Genome Institute"/>
            <consortium name="Mycorrhizal Genomics Consortium"/>
            <person name="Kohler A."/>
            <person name="Kuo A."/>
            <person name="Nagy L.G."/>
            <person name="Floudas D."/>
            <person name="Copeland A."/>
            <person name="Barry K.W."/>
            <person name="Cichocki N."/>
            <person name="Veneault-Fourrey C."/>
            <person name="LaButti K."/>
            <person name="Lindquist E.A."/>
            <person name="Lipzen A."/>
            <person name="Lundell T."/>
            <person name="Morin E."/>
            <person name="Murat C."/>
            <person name="Riley R."/>
            <person name="Ohm R."/>
            <person name="Sun H."/>
            <person name="Tunlid A."/>
            <person name="Henrissat B."/>
            <person name="Grigoriev I.V."/>
            <person name="Hibbett D.S."/>
            <person name="Martin F."/>
        </authorList>
    </citation>
    <scope>NUCLEOTIDE SEQUENCE [LARGE SCALE GENOMIC DNA]</scope>
    <source>
        <strain evidence="10">F 1598</strain>
    </source>
</reference>